<feature type="compositionally biased region" description="Basic and acidic residues" evidence="3">
    <location>
        <begin position="28"/>
        <end position="43"/>
    </location>
</feature>
<evidence type="ECO:0000256" key="2">
    <source>
        <dbReference type="ARBA" id="ARBA00023277"/>
    </source>
</evidence>
<feature type="domain" description="Alpha-glucan water dikinase-like N-terminal Ig-like" evidence="4">
    <location>
        <begin position="122"/>
        <end position="183"/>
    </location>
</feature>
<keyword evidence="6" id="KW-0808">Transferase</keyword>
<evidence type="ECO:0000256" key="3">
    <source>
        <dbReference type="SAM" id="MobiDB-lite"/>
    </source>
</evidence>
<evidence type="ECO:0000259" key="4">
    <source>
        <dbReference type="Pfam" id="PF23166"/>
    </source>
</evidence>
<dbReference type="PANTHER" id="PTHR46999:SF6">
    <property type="entry name" value="ALPHA-GLUCAN, WATER DIKINASE"/>
    <property type="match status" value="1"/>
</dbReference>
<dbReference type="GO" id="GO:0046872">
    <property type="term" value="F:metal ion binding"/>
    <property type="evidence" value="ECO:0007669"/>
    <property type="project" value="UniProtKB-KW"/>
</dbReference>
<feature type="region of interest" description="Disordered" evidence="3">
    <location>
        <begin position="28"/>
        <end position="67"/>
    </location>
</feature>
<evidence type="ECO:0000313" key="6">
    <source>
        <dbReference type="EMBL" id="GFC99558.1"/>
    </source>
</evidence>
<dbReference type="EMBL" id="BKCJ011179360">
    <property type="protein sequence ID" value="GFC99558.1"/>
    <property type="molecule type" value="Genomic_DNA"/>
</dbReference>
<proteinExistence type="predicted"/>
<dbReference type="InterPro" id="IPR056301">
    <property type="entry name" value="GWD-like_N_Ig"/>
</dbReference>
<comment type="caution">
    <text evidence="6">The sequence shown here is derived from an EMBL/GenBank/DDBJ whole genome shotgun (WGS) entry which is preliminary data.</text>
</comment>
<sequence length="185" mass="21184">SNTFNLIEFMPLKQKEFEEARKELQRELEKGTSLDDLRKKMTKGEIQTTEGVTQNKDQKQPAKKVYSTPERINRKKRDIMQFLKKLTPVTSKGTVSMKPKTLSSLQIFSKAIEEQTDADVLNKKIYRLGDKELLVLVTNASNKTRVHLATNVDGPFTLHWAISEKTREWLTPPENLLPLGSVSLD</sequence>
<dbReference type="Pfam" id="PF23229">
    <property type="entry name" value="DUF7067"/>
    <property type="match status" value="1"/>
</dbReference>
<evidence type="ECO:0000259" key="5">
    <source>
        <dbReference type="Pfam" id="PF23229"/>
    </source>
</evidence>
<feature type="domain" description="DUF7067" evidence="5">
    <location>
        <begin position="13"/>
        <end position="44"/>
    </location>
</feature>
<accession>A0A699SRN2</accession>
<dbReference type="Pfam" id="PF23166">
    <property type="entry name" value="Ig_N_CWD1"/>
    <property type="match status" value="1"/>
</dbReference>
<feature type="non-terminal residue" evidence="6">
    <location>
        <position position="1"/>
    </location>
</feature>
<evidence type="ECO:0000256" key="1">
    <source>
        <dbReference type="ARBA" id="ARBA00022723"/>
    </source>
</evidence>
<dbReference type="GO" id="GO:0016301">
    <property type="term" value="F:kinase activity"/>
    <property type="evidence" value="ECO:0007669"/>
    <property type="project" value="UniProtKB-KW"/>
</dbReference>
<keyword evidence="2" id="KW-0119">Carbohydrate metabolism</keyword>
<organism evidence="6">
    <name type="scientific">Tanacetum cinerariifolium</name>
    <name type="common">Dalmatian daisy</name>
    <name type="synonym">Chrysanthemum cinerariifolium</name>
    <dbReference type="NCBI Taxonomy" id="118510"/>
    <lineage>
        <taxon>Eukaryota</taxon>
        <taxon>Viridiplantae</taxon>
        <taxon>Streptophyta</taxon>
        <taxon>Embryophyta</taxon>
        <taxon>Tracheophyta</taxon>
        <taxon>Spermatophyta</taxon>
        <taxon>Magnoliopsida</taxon>
        <taxon>eudicotyledons</taxon>
        <taxon>Gunneridae</taxon>
        <taxon>Pentapetalae</taxon>
        <taxon>asterids</taxon>
        <taxon>campanulids</taxon>
        <taxon>Asterales</taxon>
        <taxon>Asteraceae</taxon>
        <taxon>Asteroideae</taxon>
        <taxon>Anthemideae</taxon>
        <taxon>Anthemidinae</taxon>
        <taxon>Tanacetum</taxon>
    </lineage>
</organism>
<keyword evidence="6" id="KW-0418">Kinase</keyword>
<keyword evidence="1" id="KW-0479">Metal-binding</keyword>
<name>A0A699SRN2_TANCI</name>
<dbReference type="InterPro" id="IPR055495">
    <property type="entry name" value="CWD_DUF7067"/>
</dbReference>
<feature type="non-terminal residue" evidence="6">
    <location>
        <position position="185"/>
    </location>
</feature>
<protein>
    <submittedName>
        <fullName evidence="6">Alpha-glucan water dikinase 1, chloroplastic-like isoform X2</fullName>
    </submittedName>
</protein>
<reference evidence="6" key="1">
    <citation type="journal article" date="2019" name="Sci. Rep.">
        <title>Draft genome of Tanacetum cinerariifolium, the natural source of mosquito coil.</title>
        <authorList>
            <person name="Yamashiro T."/>
            <person name="Shiraishi A."/>
            <person name="Satake H."/>
            <person name="Nakayama K."/>
        </authorList>
    </citation>
    <scope>NUCLEOTIDE SEQUENCE</scope>
</reference>
<dbReference type="PANTHER" id="PTHR46999">
    <property type="entry name" value="ALPHA-GLUCAN WATER DIKINASE 1, CHLOROPLASTIC-RELATED"/>
    <property type="match status" value="1"/>
</dbReference>
<dbReference type="AlphaFoldDB" id="A0A699SRN2"/>
<gene>
    <name evidence="6" type="ORF">Tci_871528</name>
</gene>
<feature type="compositionally biased region" description="Polar residues" evidence="3">
    <location>
        <begin position="45"/>
        <end position="55"/>
    </location>
</feature>